<evidence type="ECO:0000313" key="1">
    <source>
        <dbReference type="EMBL" id="URA09857.1"/>
    </source>
</evidence>
<dbReference type="Proteomes" id="UP001056539">
    <property type="component" value="Chromosome"/>
</dbReference>
<keyword evidence="2" id="KW-1185">Reference proteome</keyword>
<organism evidence="1 2">
    <name type="scientific">Thermospira aquatica</name>
    <dbReference type="NCBI Taxonomy" id="2828656"/>
    <lineage>
        <taxon>Bacteria</taxon>
        <taxon>Pseudomonadati</taxon>
        <taxon>Spirochaetota</taxon>
        <taxon>Spirochaetia</taxon>
        <taxon>Brevinematales</taxon>
        <taxon>Thermospiraceae</taxon>
        <taxon>Thermospira</taxon>
    </lineage>
</organism>
<dbReference type="EMBL" id="CP073355">
    <property type="protein sequence ID" value="URA09857.1"/>
    <property type="molecule type" value="Genomic_DNA"/>
</dbReference>
<evidence type="ECO:0008006" key="3">
    <source>
        <dbReference type="Google" id="ProtNLM"/>
    </source>
</evidence>
<evidence type="ECO:0000313" key="2">
    <source>
        <dbReference type="Proteomes" id="UP001056539"/>
    </source>
</evidence>
<name>A0AAX3BC13_9SPIR</name>
<dbReference type="RefSeq" id="WP_271434989.1">
    <property type="nucleotide sequence ID" value="NZ_CP073355.1"/>
</dbReference>
<dbReference type="KEGG" id="taqu:KDW03_10285"/>
<sequence length="294" mass="33312">MKRIWILWILPLYFFAGESKNQIQWLNAVYFPGLETKVVVSHEEKIPFLRGNGLLTKDNSLTWRLFGEISPVSVNGGAQVSISPLAVLVFTAGGKIGTGWTLLNFVGLALNPLTNTNHIQTPTPFGGVVAEGWISGAFQFDTGAIIPGDWSHVLVYAEQKLNYRMLSSADDETPWLYEADKGQNYNGWKYLTTTVLAYQMPLWLKNVGFLASTTSRITKKDVSPMKDKGWASDFTEWVFGPLAYMEFGQHGLTLLFQWYTEPQFESKDGHFTSWQYRETLIKPYRVALSYAYSF</sequence>
<reference evidence="1" key="2">
    <citation type="submission" date="2022-06" db="EMBL/GenBank/DDBJ databases">
        <title>Thermospira aquatica gen. nov., sp. nov.</title>
        <authorList>
            <person name="Ben Ali Gam Z."/>
            <person name="Labat M."/>
        </authorList>
    </citation>
    <scope>NUCLEOTIDE SEQUENCE</scope>
    <source>
        <strain evidence="1">F1F22</strain>
    </source>
</reference>
<proteinExistence type="predicted"/>
<gene>
    <name evidence="1" type="ORF">KDW03_10285</name>
</gene>
<protein>
    <recommendedName>
        <fullName evidence="3">Protochlamydia outer membrane protein domain-containing protein</fullName>
    </recommendedName>
</protein>
<reference evidence="1" key="1">
    <citation type="submission" date="2021-04" db="EMBL/GenBank/DDBJ databases">
        <authorList>
            <person name="Postec A."/>
        </authorList>
    </citation>
    <scope>NUCLEOTIDE SEQUENCE</scope>
    <source>
        <strain evidence="1">F1F22</strain>
    </source>
</reference>
<accession>A0AAX3BC13</accession>
<dbReference type="AlphaFoldDB" id="A0AAX3BC13"/>